<dbReference type="EMBL" id="BMHP01000003">
    <property type="protein sequence ID" value="GGD81885.1"/>
    <property type="molecule type" value="Genomic_DNA"/>
</dbReference>
<keyword evidence="3" id="KW-1185">Reference proteome</keyword>
<evidence type="ECO:0000313" key="3">
    <source>
        <dbReference type="Proteomes" id="UP000612456"/>
    </source>
</evidence>
<dbReference type="InterPro" id="IPR030395">
    <property type="entry name" value="GP_PDE_dom"/>
</dbReference>
<dbReference type="InterPro" id="IPR017946">
    <property type="entry name" value="PLC-like_Pdiesterase_TIM-brl"/>
</dbReference>
<dbReference type="RefSeq" id="WP_188995115.1">
    <property type="nucleotide sequence ID" value="NZ_BMHP01000003.1"/>
</dbReference>
<reference evidence="2" key="2">
    <citation type="submission" date="2020-09" db="EMBL/GenBank/DDBJ databases">
        <authorList>
            <person name="Sun Q."/>
            <person name="Zhou Y."/>
        </authorList>
    </citation>
    <scope>NUCLEOTIDE SEQUENCE</scope>
    <source>
        <strain evidence="2">CGMCC 1.15178</strain>
    </source>
</reference>
<dbReference type="GO" id="GO:0006629">
    <property type="term" value="P:lipid metabolic process"/>
    <property type="evidence" value="ECO:0007669"/>
    <property type="project" value="InterPro"/>
</dbReference>
<sequence>MIEHDMNKSAVLVAGHRGYASAYPENTLLSFQQAMENGVDMLEFDLRLSADQVVMVIHDETVDRTTNGTGKIADYTAAELQRLDAGSWFGTPFKGLQIPTLSELCELIKPYPNILLNVEIKPAPDAKEVTDKAIDMLTSYGYLERCVFTSFDAAIVAYIFDQKGLRTQGFPAELMQNFVQGEHGTYSKMWAVGISMKLLKPELVKEFQDRGIHAWSYCPDVEQQVHDSLDCGVTLMTCNNPLPAIGLCRHRARLDDQEGLNI</sequence>
<proteinExistence type="predicted"/>
<dbReference type="PANTHER" id="PTHR46211:SF1">
    <property type="entry name" value="GLYCEROPHOSPHODIESTER PHOSPHODIESTERASE, CYTOPLASMIC"/>
    <property type="match status" value="1"/>
</dbReference>
<name>A0A916Z8S4_9BACL</name>
<dbReference type="CDD" id="cd08565">
    <property type="entry name" value="GDPD_pAtGDE_like"/>
    <property type="match status" value="1"/>
</dbReference>
<reference evidence="2" key="1">
    <citation type="journal article" date="2014" name="Int. J. Syst. Evol. Microbiol.">
        <title>Complete genome sequence of Corynebacterium casei LMG S-19264T (=DSM 44701T), isolated from a smear-ripened cheese.</title>
        <authorList>
            <consortium name="US DOE Joint Genome Institute (JGI-PGF)"/>
            <person name="Walter F."/>
            <person name="Albersmeier A."/>
            <person name="Kalinowski J."/>
            <person name="Ruckert C."/>
        </authorList>
    </citation>
    <scope>NUCLEOTIDE SEQUENCE</scope>
    <source>
        <strain evidence="2">CGMCC 1.15178</strain>
    </source>
</reference>
<dbReference type="Proteomes" id="UP000612456">
    <property type="component" value="Unassembled WGS sequence"/>
</dbReference>
<dbReference type="Gene3D" id="3.20.20.190">
    <property type="entry name" value="Phosphatidylinositol (PI) phosphodiesterase"/>
    <property type="match status" value="1"/>
</dbReference>
<dbReference type="PANTHER" id="PTHR46211">
    <property type="entry name" value="GLYCEROPHOSPHORYL DIESTER PHOSPHODIESTERASE"/>
    <property type="match status" value="1"/>
</dbReference>
<evidence type="ECO:0000313" key="2">
    <source>
        <dbReference type="EMBL" id="GGD81885.1"/>
    </source>
</evidence>
<dbReference type="SUPFAM" id="SSF51695">
    <property type="entry name" value="PLC-like phosphodiesterases"/>
    <property type="match status" value="1"/>
</dbReference>
<dbReference type="GO" id="GO:0008081">
    <property type="term" value="F:phosphoric diester hydrolase activity"/>
    <property type="evidence" value="ECO:0007669"/>
    <property type="project" value="InterPro"/>
</dbReference>
<dbReference type="AlphaFoldDB" id="A0A916Z8S4"/>
<dbReference type="Pfam" id="PF03009">
    <property type="entry name" value="GDPD"/>
    <property type="match status" value="1"/>
</dbReference>
<feature type="domain" description="GP-PDE" evidence="1">
    <location>
        <begin position="11"/>
        <end position="248"/>
    </location>
</feature>
<organism evidence="2 3">
    <name type="scientific">Paenibacillus nasutitermitis</name>
    <dbReference type="NCBI Taxonomy" id="1652958"/>
    <lineage>
        <taxon>Bacteria</taxon>
        <taxon>Bacillati</taxon>
        <taxon>Bacillota</taxon>
        <taxon>Bacilli</taxon>
        <taxon>Bacillales</taxon>
        <taxon>Paenibacillaceae</taxon>
        <taxon>Paenibacillus</taxon>
    </lineage>
</organism>
<accession>A0A916Z8S4</accession>
<evidence type="ECO:0000259" key="1">
    <source>
        <dbReference type="PROSITE" id="PS51704"/>
    </source>
</evidence>
<gene>
    <name evidence="2" type="ORF">GCM10010911_45000</name>
</gene>
<dbReference type="PROSITE" id="PS51704">
    <property type="entry name" value="GP_PDE"/>
    <property type="match status" value="1"/>
</dbReference>
<protein>
    <recommendedName>
        <fullName evidence="1">GP-PDE domain-containing protein</fullName>
    </recommendedName>
</protein>
<comment type="caution">
    <text evidence="2">The sequence shown here is derived from an EMBL/GenBank/DDBJ whole genome shotgun (WGS) entry which is preliminary data.</text>
</comment>